<dbReference type="Pfam" id="PF01498">
    <property type="entry name" value="HTH_Tnp_Tc3_2"/>
    <property type="match status" value="1"/>
</dbReference>
<dbReference type="GO" id="GO:0006313">
    <property type="term" value="P:DNA transposition"/>
    <property type="evidence" value="ECO:0007669"/>
    <property type="project" value="InterPro"/>
</dbReference>
<evidence type="ECO:0000259" key="2">
    <source>
        <dbReference type="Pfam" id="PF01498"/>
    </source>
</evidence>
<feature type="region of interest" description="Disordered" evidence="1">
    <location>
        <begin position="1"/>
        <end position="82"/>
    </location>
</feature>
<dbReference type="GO" id="GO:0003677">
    <property type="term" value="F:DNA binding"/>
    <property type="evidence" value="ECO:0007669"/>
    <property type="project" value="InterPro"/>
</dbReference>
<dbReference type="InterPro" id="IPR002492">
    <property type="entry name" value="Transposase_Tc1-like"/>
</dbReference>
<reference evidence="3" key="1">
    <citation type="submission" date="2014-08" db="EMBL/GenBank/DDBJ databases">
        <authorList>
            <person name="Senf B."/>
            <person name="Petzold A."/>
            <person name="Downie B.R."/>
            <person name="Koch P."/>
            <person name="Platzer M."/>
        </authorList>
    </citation>
    <scope>NUCLEOTIDE SEQUENCE [LARGE SCALE GENOMIC DNA]</scope>
    <source>
        <strain evidence="3">GRZ</strain>
    </source>
</reference>
<reference evidence="3" key="3">
    <citation type="submission" date="2025-09" db="UniProtKB">
        <authorList>
            <consortium name="Ensembl"/>
        </authorList>
    </citation>
    <scope>IDENTIFICATION</scope>
</reference>
<feature type="compositionally biased region" description="Polar residues" evidence="1">
    <location>
        <begin position="1"/>
        <end position="10"/>
    </location>
</feature>
<dbReference type="Ensembl" id="ENSNFUT00015016295.1">
    <property type="protein sequence ID" value="ENSNFUP00015015551.1"/>
    <property type="gene ID" value="ENSNFUG00015007489.1"/>
</dbReference>
<keyword evidence="4" id="KW-1185">Reference proteome</keyword>
<protein>
    <recommendedName>
        <fullName evidence="2">Transposase Tc1-like domain-containing protein</fullName>
    </recommendedName>
</protein>
<reference evidence="3" key="2">
    <citation type="submission" date="2025-08" db="UniProtKB">
        <authorList>
            <consortium name="Ensembl"/>
        </authorList>
    </citation>
    <scope>IDENTIFICATION</scope>
</reference>
<feature type="compositionally biased region" description="Basic residues" evidence="1">
    <location>
        <begin position="73"/>
        <end position="82"/>
    </location>
</feature>
<dbReference type="AlphaFoldDB" id="A0A8C6NP98"/>
<sequence>SLEQTPSNNVRKMEAQPSYRDVQDVHGSCRRERRLTRRVEENRRASSPQLAKAVEVSRETTRRTLQRNGMHGYHPRRRPLLKPTHNKAHLGFARDKDHHHVCLLI</sequence>
<dbReference type="GO" id="GO:0015074">
    <property type="term" value="P:DNA integration"/>
    <property type="evidence" value="ECO:0007669"/>
    <property type="project" value="InterPro"/>
</dbReference>
<evidence type="ECO:0000313" key="3">
    <source>
        <dbReference type="Ensembl" id="ENSNFUP00015015551.1"/>
    </source>
</evidence>
<dbReference type="Proteomes" id="UP000694548">
    <property type="component" value="Chromosome sgr11"/>
</dbReference>
<evidence type="ECO:0000313" key="4">
    <source>
        <dbReference type="Proteomes" id="UP000694548"/>
    </source>
</evidence>
<feature type="domain" description="Transposase Tc1-like" evidence="2">
    <location>
        <begin position="33"/>
        <end position="95"/>
    </location>
</feature>
<feature type="compositionally biased region" description="Basic and acidic residues" evidence="1">
    <location>
        <begin position="21"/>
        <end position="30"/>
    </location>
</feature>
<proteinExistence type="predicted"/>
<evidence type="ECO:0000256" key="1">
    <source>
        <dbReference type="SAM" id="MobiDB-lite"/>
    </source>
</evidence>
<accession>A0A8C6NP98</accession>
<organism evidence="3 4">
    <name type="scientific">Nothobranchius furzeri</name>
    <name type="common">Turquoise killifish</name>
    <dbReference type="NCBI Taxonomy" id="105023"/>
    <lineage>
        <taxon>Eukaryota</taxon>
        <taxon>Metazoa</taxon>
        <taxon>Chordata</taxon>
        <taxon>Craniata</taxon>
        <taxon>Vertebrata</taxon>
        <taxon>Euteleostomi</taxon>
        <taxon>Actinopterygii</taxon>
        <taxon>Neopterygii</taxon>
        <taxon>Teleostei</taxon>
        <taxon>Neoteleostei</taxon>
        <taxon>Acanthomorphata</taxon>
        <taxon>Ovalentaria</taxon>
        <taxon>Atherinomorphae</taxon>
        <taxon>Cyprinodontiformes</taxon>
        <taxon>Nothobranchiidae</taxon>
        <taxon>Nothobranchius</taxon>
    </lineage>
</organism>
<name>A0A8C6NP98_NOTFU</name>